<dbReference type="Pfam" id="PF09678">
    <property type="entry name" value="Caa3_CtaG"/>
    <property type="match status" value="1"/>
</dbReference>
<feature type="transmembrane region" description="Helical" evidence="7">
    <location>
        <begin position="168"/>
        <end position="188"/>
    </location>
</feature>
<accession>A0ABT0Y5B6</accession>
<dbReference type="Proteomes" id="UP001523216">
    <property type="component" value="Unassembled WGS sequence"/>
</dbReference>
<keyword evidence="3 7" id="KW-0812">Transmembrane</keyword>
<evidence type="ECO:0000256" key="7">
    <source>
        <dbReference type="SAM" id="Phobius"/>
    </source>
</evidence>
<feature type="transmembrane region" description="Helical" evidence="7">
    <location>
        <begin position="60"/>
        <end position="80"/>
    </location>
</feature>
<sequence>MIWGLVALAGTYALAVSRLGRRGIDWPAGRSLAWYAGVATAAAAGLGNHHDFRTHMSAHLLLGMAAPILLVLARPMTLLLRTLPVRPARCVARVLRSPAASVLPHPVTAAVLDAGGLWLLYTTDLHAQAMARPWLHTLVQVHMLLAGCLLTAAIIGRDPAPHRPGPRTRGLVFLAFIAAHGVLAKYLYGHPPVGVPAADAEAGAQIMYYGGDLLHLVVIVLFFQRVFVATAGEPRVHAARESDTGVADRPGERGHDRGRLPG</sequence>
<evidence type="ECO:0000256" key="1">
    <source>
        <dbReference type="ARBA" id="ARBA00004651"/>
    </source>
</evidence>
<feature type="transmembrane region" description="Helical" evidence="7">
    <location>
        <begin position="208"/>
        <end position="228"/>
    </location>
</feature>
<keyword evidence="2" id="KW-1003">Cell membrane</keyword>
<evidence type="ECO:0000256" key="5">
    <source>
        <dbReference type="ARBA" id="ARBA00023136"/>
    </source>
</evidence>
<evidence type="ECO:0000313" key="8">
    <source>
        <dbReference type="EMBL" id="MCM4080718.1"/>
    </source>
</evidence>
<evidence type="ECO:0000256" key="4">
    <source>
        <dbReference type="ARBA" id="ARBA00022989"/>
    </source>
</evidence>
<feature type="region of interest" description="Disordered" evidence="6">
    <location>
        <begin position="238"/>
        <end position="262"/>
    </location>
</feature>
<name>A0ABT0Y5B6_9ACTN</name>
<keyword evidence="5 7" id="KW-0472">Membrane</keyword>
<keyword evidence="9" id="KW-1185">Reference proteome</keyword>
<dbReference type="InterPro" id="IPR019108">
    <property type="entry name" value="Caa3_assmbl_CtaG-rel"/>
</dbReference>
<dbReference type="RefSeq" id="WP_251800497.1">
    <property type="nucleotide sequence ID" value="NZ_JAMQOL010000034.1"/>
</dbReference>
<evidence type="ECO:0000256" key="2">
    <source>
        <dbReference type="ARBA" id="ARBA00022475"/>
    </source>
</evidence>
<dbReference type="EMBL" id="JAMQOL010000034">
    <property type="protein sequence ID" value="MCM4080718.1"/>
    <property type="molecule type" value="Genomic_DNA"/>
</dbReference>
<evidence type="ECO:0000256" key="3">
    <source>
        <dbReference type="ARBA" id="ARBA00022692"/>
    </source>
</evidence>
<reference evidence="8 9" key="1">
    <citation type="submission" date="2022-06" db="EMBL/GenBank/DDBJ databases">
        <title>Actinoplanes abujensis sp. nov., isolated from Nigerian arid soil.</title>
        <authorList>
            <person name="Ding P."/>
        </authorList>
    </citation>
    <scope>NUCLEOTIDE SEQUENCE [LARGE SCALE GENOMIC DNA]</scope>
    <source>
        <strain evidence="9">TRM88002</strain>
    </source>
</reference>
<organism evidence="8 9">
    <name type="scientific">Paractinoplanes hotanensis</name>
    <dbReference type="NCBI Taxonomy" id="2906497"/>
    <lineage>
        <taxon>Bacteria</taxon>
        <taxon>Bacillati</taxon>
        <taxon>Actinomycetota</taxon>
        <taxon>Actinomycetes</taxon>
        <taxon>Micromonosporales</taxon>
        <taxon>Micromonosporaceae</taxon>
        <taxon>Paractinoplanes</taxon>
    </lineage>
</organism>
<proteinExistence type="predicted"/>
<evidence type="ECO:0000313" key="9">
    <source>
        <dbReference type="Proteomes" id="UP001523216"/>
    </source>
</evidence>
<keyword evidence="4 7" id="KW-1133">Transmembrane helix</keyword>
<feature type="transmembrane region" description="Helical" evidence="7">
    <location>
        <begin position="134"/>
        <end position="156"/>
    </location>
</feature>
<protein>
    <submittedName>
        <fullName evidence="8">Cytochrome c oxidase assembly protein</fullName>
    </submittedName>
</protein>
<comment type="caution">
    <text evidence="8">The sequence shown here is derived from an EMBL/GenBank/DDBJ whole genome shotgun (WGS) entry which is preliminary data.</text>
</comment>
<feature type="compositionally biased region" description="Basic and acidic residues" evidence="6">
    <location>
        <begin position="249"/>
        <end position="262"/>
    </location>
</feature>
<evidence type="ECO:0000256" key="6">
    <source>
        <dbReference type="SAM" id="MobiDB-lite"/>
    </source>
</evidence>
<gene>
    <name evidence="8" type="ORF">LXN57_24370</name>
</gene>
<comment type="subcellular location">
    <subcellularLocation>
        <location evidence="1">Cell membrane</location>
        <topology evidence="1">Multi-pass membrane protein</topology>
    </subcellularLocation>
</comment>